<feature type="transmembrane region" description="Helical" evidence="6">
    <location>
        <begin position="244"/>
        <end position="266"/>
    </location>
</feature>
<dbReference type="EMBL" id="LGRX02009142">
    <property type="protein sequence ID" value="KAK3272123.1"/>
    <property type="molecule type" value="Genomic_DNA"/>
</dbReference>
<keyword evidence="9" id="KW-1185">Reference proteome</keyword>
<dbReference type="GO" id="GO:0016020">
    <property type="term" value="C:membrane"/>
    <property type="evidence" value="ECO:0007669"/>
    <property type="project" value="UniProtKB-SubCell"/>
</dbReference>
<evidence type="ECO:0000256" key="1">
    <source>
        <dbReference type="ARBA" id="ARBA00004141"/>
    </source>
</evidence>
<feature type="transmembrane region" description="Helical" evidence="6">
    <location>
        <begin position="506"/>
        <end position="526"/>
    </location>
</feature>
<keyword evidence="5 6" id="KW-0472">Membrane</keyword>
<gene>
    <name evidence="8" type="ORF">CYMTET_19563</name>
</gene>
<evidence type="ECO:0000256" key="3">
    <source>
        <dbReference type="ARBA" id="ARBA00022692"/>
    </source>
</evidence>
<name>A0AAE0G6B5_9CHLO</name>
<protein>
    <recommendedName>
        <fullName evidence="6">Protein DETOXIFICATION</fullName>
    </recommendedName>
    <alternativeName>
        <fullName evidence="6">Multidrug and toxic compound extrusion protein</fullName>
    </alternativeName>
</protein>
<feature type="transmembrane region" description="Helical" evidence="6">
    <location>
        <begin position="321"/>
        <end position="340"/>
    </location>
</feature>
<dbReference type="PANTHER" id="PTHR42893">
    <property type="entry name" value="PROTEIN DETOXIFICATION 44, CHLOROPLASTIC-RELATED"/>
    <property type="match status" value="1"/>
</dbReference>
<dbReference type="GO" id="GO:0042910">
    <property type="term" value="F:xenobiotic transmembrane transporter activity"/>
    <property type="evidence" value="ECO:0007669"/>
    <property type="project" value="InterPro"/>
</dbReference>
<dbReference type="Pfam" id="PF01554">
    <property type="entry name" value="MatE"/>
    <property type="match status" value="1"/>
</dbReference>
<dbReference type="AlphaFoldDB" id="A0AAE0G6B5"/>
<evidence type="ECO:0000256" key="6">
    <source>
        <dbReference type="RuleBase" id="RU004914"/>
    </source>
</evidence>
<comment type="subcellular location">
    <subcellularLocation>
        <location evidence="1">Membrane</location>
        <topology evidence="1">Multi-pass membrane protein</topology>
    </subcellularLocation>
</comment>
<keyword evidence="4 6" id="KW-1133">Transmembrane helix</keyword>
<dbReference type="Proteomes" id="UP001190700">
    <property type="component" value="Unassembled WGS sequence"/>
</dbReference>
<feature type="compositionally biased region" description="Polar residues" evidence="7">
    <location>
        <begin position="56"/>
        <end position="70"/>
    </location>
</feature>
<feature type="transmembrane region" description="Helical" evidence="6">
    <location>
        <begin position="352"/>
        <end position="371"/>
    </location>
</feature>
<evidence type="ECO:0000313" key="9">
    <source>
        <dbReference type="Proteomes" id="UP001190700"/>
    </source>
</evidence>
<accession>A0AAE0G6B5</accession>
<evidence type="ECO:0000313" key="8">
    <source>
        <dbReference type="EMBL" id="KAK3272123.1"/>
    </source>
</evidence>
<dbReference type="InterPro" id="IPR002528">
    <property type="entry name" value="MATE_fam"/>
</dbReference>
<comment type="caution">
    <text evidence="8">The sequence shown here is derived from an EMBL/GenBank/DDBJ whole genome shotgun (WGS) entry which is preliminary data.</text>
</comment>
<feature type="transmembrane region" description="Helical" evidence="6">
    <location>
        <begin position="574"/>
        <end position="594"/>
    </location>
</feature>
<proteinExistence type="inferred from homology"/>
<sequence>MSSAYQSFNALPKASSTGSFSDAASEGNASVNVCPPSSKTMDERGVEFPSSGKFDVNSTEDFTTENSNRGETLIADGPLPLSDFYEQETETPQETLEGTIDELGYTAEMLLCPGVGLDRRIACPEDVSKFASTEHGQNLARLGSGHVGGDGSVERGKLVQRKRVSSDTHSGKTPQGLGDSGVPPRESDPTEPVLTPVTFSQIIAFAVPALGAVLADPVMSLIDTACVGQISSVHLAALGPNTTVFGFAAMVFSFLGTATTGMVARAHDQGKPAQVSRVVSLALLLAVVCGVLASGVLLTFQTQILQLLNTSTELMKPAAEYLVVRALGLPAMLISFVGFSSCLGRRDSATPLKVAGISGVFNLVVDLYLVLGPPKAGIFGAAVATVGAQVLAAAVYLFVLSRNINLAFRLPSWSDIKPFVSTGGVLTLRSVCVMTSLSLMTTKAAALGTIPIAAHQVLVGVLTVAQFCPEPLSQCAQTFLASTAARVRGGTSSAEETAFTKHTGRLLLTVALSLGAILSAGCALLVAKAPTIFTSDVLVSSTVSFLSPLLGAVCGLYTLVCVTDGLIFASGDMLYASAVQIINLPLVAGLLTAAQHMEMALPGDWRYLPLCRMICWTRYGGMNGKRYVCSRSSRATLYSGSSTSRTLCVTRTNEM</sequence>
<comment type="caution">
    <text evidence="6">Lacks conserved residue(s) required for the propagation of feature annotation.</text>
</comment>
<evidence type="ECO:0000256" key="7">
    <source>
        <dbReference type="SAM" id="MobiDB-lite"/>
    </source>
</evidence>
<evidence type="ECO:0000256" key="2">
    <source>
        <dbReference type="ARBA" id="ARBA00010199"/>
    </source>
</evidence>
<organism evidence="8 9">
    <name type="scientific">Cymbomonas tetramitiformis</name>
    <dbReference type="NCBI Taxonomy" id="36881"/>
    <lineage>
        <taxon>Eukaryota</taxon>
        <taxon>Viridiplantae</taxon>
        <taxon>Chlorophyta</taxon>
        <taxon>Pyramimonadophyceae</taxon>
        <taxon>Pyramimonadales</taxon>
        <taxon>Pyramimonadaceae</taxon>
        <taxon>Cymbomonas</taxon>
    </lineage>
</organism>
<feature type="region of interest" description="Disordered" evidence="7">
    <location>
        <begin position="1"/>
        <end position="80"/>
    </location>
</feature>
<feature type="compositionally biased region" description="Polar residues" evidence="7">
    <location>
        <begin position="1"/>
        <end position="39"/>
    </location>
</feature>
<feature type="transmembrane region" description="Helical" evidence="6">
    <location>
        <begin position="377"/>
        <end position="399"/>
    </location>
</feature>
<feature type="transmembrane region" description="Helical" evidence="6">
    <location>
        <begin position="538"/>
        <end position="562"/>
    </location>
</feature>
<keyword evidence="3 6" id="KW-0812">Transmembrane</keyword>
<feature type="transmembrane region" description="Helical" evidence="6">
    <location>
        <begin position="278"/>
        <end position="301"/>
    </location>
</feature>
<reference evidence="8 9" key="1">
    <citation type="journal article" date="2015" name="Genome Biol. Evol.">
        <title>Comparative Genomics of a Bacterivorous Green Alga Reveals Evolutionary Causalities and Consequences of Phago-Mixotrophic Mode of Nutrition.</title>
        <authorList>
            <person name="Burns J.A."/>
            <person name="Paasch A."/>
            <person name="Narechania A."/>
            <person name="Kim E."/>
        </authorList>
    </citation>
    <scope>NUCLEOTIDE SEQUENCE [LARGE SCALE GENOMIC DNA]</scope>
    <source>
        <strain evidence="8 9">PLY_AMNH</strain>
    </source>
</reference>
<dbReference type="NCBIfam" id="TIGR00797">
    <property type="entry name" value="matE"/>
    <property type="match status" value="1"/>
</dbReference>
<dbReference type="InterPro" id="IPR044644">
    <property type="entry name" value="DinF-like"/>
</dbReference>
<dbReference type="GO" id="GO:0015297">
    <property type="term" value="F:antiporter activity"/>
    <property type="evidence" value="ECO:0007669"/>
    <property type="project" value="InterPro"/>
</dbReference>
<comment type="similarity">
    <text evidence="2 6">Belongs to the multi antimicrobial extrusion (MATE) (TC 2.A.66.1) family.</text>
</comment>
<evidence type="ECO:0000256" key="5">
    <source>
        <dbReference type="ARBA" id="ARBA00023136"/>
    </source>
</evidence>
<feature type="region of interest" description="Disordered" evidence="7">
    <location>
        <begin position="160"/>
        <end position="193"/>
    </location>
</feature>
<dbReference type="PANTHER" id="PTHR42893:SF44">
    <property type="entry name" value="PROTEIN DETOXIFICATION"/>
    <property type="match status" value="1"/>
</dbReference>
<evidence type="ECO:0000256" key="4">
    <source>
        <dbReference type="ARBA" id="ARBA00022989"/>
    </source>
</evidence>